<dbReference type="InterPro" id="IPR039574">
    <property type="entry name" value="OGFr"/>
</dbReference>
<evidence type="ECO:0000259" key="2">
    <source>
        <dbReference type="Pfam" id="PF04664"/>
    </source>
</evidence>
<evidence type="ECO:0000313" key="4">
    <source>
        <dbReference type="Proteomes" id="UP001385951"/>
    </source>
</evidence>
<keyword evidence="4" id="KW-1185">Reference proteome</keyword>
<dbReference type="GO" id="GO:0016020">
    <property type="term" value="C:membrane"/>
    <property type="evidence" value="ECO:0007669"/>
    <property type="project" value="InterPro"/>
</dbReference>
<sequence>MHTGRLRKFRPHLSLPTTTLPLCNFRRPSQSMTTPIPRDVREFLDGYPDNEDDDSQNANLEFYQNKRRCQPDNYLIDEIHNKWKGDYSKLEYKHGFIQWLFPIQEYGMNMQSQPLQPHEIAAMKSDPNVKSRVLKSYRLMLDFYGMNLDFSDTGLLSRVKPEVKQQERYRNLTRSSHNYLRISRILKCLAELSLGHLNVGFLLHILNEQSEHNQLNNSTLRSSMDRWWANCLRNEQEREWVGGMIRKVRTDEEFVFTREMYENALSRRQETGSLRGEDARITL</sequence>
<accession>A0AAW0GGV4</accession>
<dbReference type="Pfam" id="PF04664">
    <property type="entry name" value="OGFr_N"/>
    <property type="match status" value="1"/>
</dbReference>
<dbReference type="PANTHER" id="PTHR14015">
    <property type="entry name" value="OPIOID GROWTH FACTOR RECEPTOR OGFR ZETA-TYPE OPIOID RECEPTOR"/>
    <property type="match status" value="1"/>
</dbReference>
<evidence type="ECO:0000313" key="3">
    <source>
        <dbReference type="EMBL" id="KAK7690365.1"/>
    </source>
</evidence>
<dbReference type="GO" id="GO:0140625">
    <property type="term" value="F:opioid growth factor receptor activity"/>
    <property type="evidence" value="ECO:0007669"/>
    <property type="project" value="InterPro"/>
</dbReference>
<dbReference type="Proteomes" id="UP001385951">
    <property type="component" value="Unassembled WGS sequence"/>
</dbReference>
<evidence type="ECO:0000256" key="1">
    <source>
        <dbReference type="ARBA" id="ARBA00010365"/>
    </source>
</evidence>
<protein>
    <recommendedName>
        <fullName evidence="2">Opioid growth factor receptor (OGFr) conserved domain-containing protein</fullName>
    </recommendedName>
</protein>
<dbReference type="EMBL" id="JASBNA010000007">
    <property type="protein sequence ID" value="KAK7690365.1"/>
    <property type="molecule type" value="Genomic_DNA"/>
</dbReference>
<name>A0AAW0GGV4_9APHY</name>
<dbReference type="InterPro" id="IPR006757">
    <property type="entry name" value="OGF_rcpt"/>
</dbReference>
<gene>
    <name evidence="3" type="ORF">QCA50_007022</name>
</gene>
<comment type="caution">
    <text evidence="3">The sequence shown here is derived from an EMBL/GenBank/DDBJ whole genome shotgun (WGS) entry which is preliminary data.</text>
</comment>
<proteinExistence type="inferred from homology"/>
<feature type="domain" description="Opioid growth factor receptor (OGFr) conserved" evidence="2">
    <location>
        <begin position="54"/>
        <end position="257"/>
    </location>
</feature>
<comment type="similarity">
    <text evidence="1">Belongs to the opioid growth factor receptor family.</text>
</comment>
<dbReference type="AlphaFoldDB" id="A0AAW0GGV4"/>
<organism evidence="3 4">
    <name type="scientific">Cerrena zonata</name>
    <dbReference type="NCBI Taxonomy" id="2478898"/>
    <lineage>
        <taxon>Eukaryota</taxon>
        <taxon>Fungi</taxon>
        <taxon>Dikarya</taxon>
        <taxon>Basidiomycota</taxon>
        <taxon>Agaricomycotina</taxon>
        <taxon>Agaricomycetes</taxon>
        <taxon>Polyporales</taxon>
        <taxon>Cerrenaceae</taxon>
        <taxon>Cerrena</taxon>
    </lineage>
</organism>
<dbReference type="PANTHER" id="PTHR14015:SF2">
    <property type="entry name" value="OPIOID GROWTH FACTOR RECEPTOR (OGFR) CONSERVED DOMAIN-CONTAINING PROTEIN"/>
    <property type="match status" value="1"/>
</dbReference>
<reference evidence="3 4" key="1">
    <citation type="submission" date="2022-09" db="EMBL/GenBank/DDBJ databases">
        <authorList>
            <person name="Palmer J.M."/>
        </authorList>
    </citation>
    <scope>NUCLEOTIDE SEQUENCE [LARGE SCALE GENOMIC DNA]</scope>
    <source>
        <strain evidence="3 4">DSM 7382</strain>
    </source>
</reference>